<accession>A0A5S5DNG9</accession>
<evidence type="ECO:0000313" key="2">
    <source>
        <dbReference type="Proteomes" id="UP000325105"/>
    </source>
</evidence>
<dbReference type="AlphaFoldDB" id="A0A5S5DNG9"/>
<evidence type="ECO:0000313" key="1">
    <source>
        <dbReference type="EMBL" id="TYP96239.1"/>
    </source>
</evidence>
<protein>
    <submittedName>
        <fullName evidence="1">Uncharacterized protein</fullName>
    </submittedName>
</protein>
<keyword evidence="2" id="KW-1185">Reference proteome</keyword>
<dbReference type="Proteomes" id="UP000325105">
    <property type="component" value="Unassembled WGS sequence"/>
</dbReference>
<dbReference type="EMBL" id="VNHX01000007">
    <property type="protein sequence ID" value="TYP96239.1"/>
    <property type="molecule type" value="Genomic_DNA"/>
</dbReference>
<proteinExistence type="predicted"/>
<reference evidence="1 2" key="1">
    <citation type="submission" date="2019-07" db="EMBL/GenBank/DDBJ databases">
        <title>Genomic Encyclopedia of Archaeal and Bacterial Type Strains, Phase II (KMG-II): from individual species to whole genera.</title>
        <authorList>
            <person name="Goeker M."/>
        </authorList>
    </citation>
    <scope>NUCLEOTIDE SEQUENCE [LARGE SCALE GENOMIC DNA]</scope>
    <source>
        <strain evidence="1 2">DSM 18850</strain>
    </source>
</reference>
<organism evidence="1 2">
    <name type="scientific">Sphingobacterium allocomposti</name>
    <dbReference type="NCBI Taxonomy" id="415956"/>
    <lineage>
        <taxon>Bacteria</taxon>
        <taxon>Pseudomonadati</taxon>
        <taxon>Bacteroidota</taxon>
        <taxon>Sphingobacteriia</taxon>
        <taxon>Sphingobacteriales</taxon>
        <taxon>Sphingobacteriaceae</taxon>
        <taxon>Sphingobacterium</taxon>
    </lineage>
</organism>
<gene>
    <name evidence="1" type="ORF">BC792_107138</name>
</gene>
<comment type="caution">
    <text evidence="1">The sequence shown here is derived from an EMBL/GenBank/DDBJ whole genome shotgun (WGS) entry which is preliminary data.</text>
</comment>
<name>A0A5S5DNG9_9SPHI</name>
<sequence length="38" mass="4396">MQFDEAHFKSPWHKRSIKLAVVTRDAANVANTKKHDAF</sequence>